<dbReference type="EMBL" id="MU251243">
    <property type="protein sequence ID" value="KAG9258431.1"/>
    <property type="molecule type" value="Genomic_DNA"/>
</dbReference>
<keyword evidence="3 5" id="KW-0442">Lipid degradation</keyword>
<comment type="function">
    <text evidence="6">Lipid hydrolase.</text>
</comment>
<dbReference type="PROSITE" id="PS51635">
    <property type="entry name" value="PNPLA"/>
    <property type="match status" value="1"/>
</dbReference>
<evidence type="ECO:0000256" key="4">
    <source>
        <dbReference type="ARBA" id="ARBA00023098"/>
    </source>
</evidence>
<feature type="active site" description="Proton acceptor" evidence="5">
    <location>
        <position position="413"/>
    </location>
</feature>
<comment type="caution">
    <text evidence="5">Lacks conserved residue(s) required for the propagation of feature annotation.</text>
</comment>
<dbReference type="Proteomes" id="UP000887229">
    <property type="component" value="Unassembled WGS sequence"/>
</dbReference>
<feature type="compositionally biased region" description="Basic and acidic residues" evidence="7">
    <location>
        <begin position="625"/>
        <end position="647"/>
    </location>
</feature>
<dbReference type="Pfam" id="PF01734">
    <property type="entry name" value="Patatin"/>
    <property type="match status" value="1"/>
</dbReference>
<feature type="compositionally biased region" description="Basic residues" evidence="7">
    <location>
        <begin position="597"/>
        <end position="611"/>
    </location>
</feature>
<evidence type="ECO:0000256" key="3">
    <source>
        <dbReference type="ARBA" id="ARBA00022963"/>
    </source>
</evidence>
<evidence type="ECO:0000256" key="2">
    <source>
        <dbReference type="ARBA" id="ARBA00022801"/>
    </source>
</evidence>
<name>A0A9P7ZUQ5_9HYPO</name>
<dbReference type="SUPFAM" id="SSF52151">
    <property type="entry name" value="FabD/lysophospholipase-like"/>
    <property type="match status" value="1"/>
</dbReference>
<keyword evidence="2 5" id="KW-0378">Hydrolase</keyword>
<dbReference type="InterPro" id="IPR016035">
    <property type="entry name" value="Acyl_Trfase/lysoPLipase"/>
</dbReference>
<comment type="caution">
    <text evidence="9">The sequence shown here is derived from an EMBL/GenBank/DDBJ whole genome shotgun (WGS) entry which is preliminary data.</text>
</comment>
<keyword evidence="10" id="KW-1185">Reference proteome</keyword>
<feature type="active site" description="Nucleophile" evidence="5">
    <location>
        <position position="262"/>
    </location>
</feature>
<dbReference type="PANTHER" id="PTHR14226">
    <property type="entry name" value="NEUROPATHY TARGET ESTERASE/SWISS CHEESE D.MELANOGASTER"/>
    <property type="match status" value="1"/>
</dbReference>
<dbReference type="AlphaFoldDB" id="A0A9P7ZUQ5"/>
<dbReference type="OrthoDB" id="10049244at2759"/>
<dbReference type="GO" id="GO:0016740">
    <property type="term" value="F:transferase activity"/>
    <property type="evidence" value="ECO:0007669"/>
    <property type="project" value="UniProtKB-KW"/>
</dbReference>
<sequence>MADLLVPASSSPAAHFKTLLHSSTPQSGGTQTKSLRSSKSTPILRDGYQGAILRTVEGVNNLLLSWKDGLSPKEREERRVREQRRQILCERMKNADTLEHWDAAARELDELEGNDLWKLADATPSESYNPGLIADRLAQLEDARTSSDIHRMMHLVRTALSRDLGGMDDVDLYRHSYVGTKRLIERYVESALATIDTIVTQSTYDKSLELRGLLEGMLFARQSFGRSALLLSGGGTFGMAHVGVLKSLFEAKLLPRIISGASAGSIVCAVTCTRTDEELPDLMREFPYGDLAVFEDQDNRDGILGHLRRLLTEGSWSDIKHLTRVMRELTGDITFQEAYNRTRRILNICVSTTSIYELPRLLNYITAPNVMIWSAVAASCSVPLMFNASPLLVKDPATGKHSPWNPSPQRWIDGSVDNDLPMTRLAEMFNVNHFIVSQVNPHVVPFLSKDDYLSPESRHRSKAGARDDMDWMYTLTTLAKEEALHRLQFLAELGIWPNLVTKFWGILSQRYSGDITILPEMSLQDLPNLLTNPTSDFMLRLCHAGERATWPKLSRIRDRCSIEMALDQAVHRLRARVVFSEGGQDLQSQHQSFGNLLRRHSGNKANTRSRRQSGGSLLSVANRRALLEDGAHADEDSTREPSADSHHPTLRRASKSHVQVNQYKRPSTAERTQSFTSSVHAPKGPLKGMGALNGTSPRPEASVAFLTSTEDVDTSEPGPSSDLDIGEPSTDETDLEHWPSTDPYGHLTMKC</sequence>
<feature type="compositionally biased region" description="Polar residues" evidence="7">
    <location>
        <begin position="656"/>
        <end position="679"/>
    </location>
</feature>
<dbReference type="EC" id="3.1.1.-" evidence="6"/>
<dbReference type="GO" id="GO:0004806">
    <property type="term" value="F:triacylglycerol lipase activity"/>
    <property type="evidence" value="ECO:0007669"/>
    <property type="project" value="InterPro"/>
</dbReference>
<evidence type="ECO:0000256" key="1">
    <source>
        <dbReference type="ARBA" id="ARBA00002682"/>
    </source>
</evidence>
<dbReference type="CDD" id="cd07230">
    <property type="entry name" value="Pat_TGL4-5_like"/>
    <property type="match status" value="1"/>
</dbReference>
<dbReference type="PANTHER" id="PTHR14226:SF10">
    <property type="entry name" value="TRIACYLGLYCEROL LIPASE 4-RELATED"/>
    <property type="match status" value="1"/>
</dbReference>
<dbReference type="GeneID" id="70291738"/>
<gene>
    <name evidence="9" type="ORF">F5Z01DRAFT_614803</name>
</gene>
<evidence type="ECO:0000256" key="6">
    <source>
        <dbReference type="RuleBase" id="RU362055"/>
    </source>
</evidence>
<comment type="function">
    <text evidence="1">Probable lipid hydrolase.</text>
</comment>
<comment type="subcellular location">
    <subcellularLocation>
        <location evidence="6">Membrane</location>
        <topology evidence="6">Single-pass membrane protein</topology>
    </subcellularLocation>
</comment>
<dbReference type="RefSeq" id="XP_046122355.1">
    <property type="nucleotide sequence ID" value="XM_046260835.1"/>
</dbReference>
<dbReference type="InterPro" id="IPR050301">
    <property type="entry name" value="NTE"/>
</dbReference>
<proteinExistence type="inferred from homology"/>
<keyword evidence="9" id="KW-0808">Transferase</keyword>
<dbReference type="InterPro" id="IPR021771">
    <property type="entry name" value="Triacylglycerol_lipase_N"/>
</dbReference>
<dbReference type="GO" id="GO:0006641">
    <property type="term" value="P:triglyceride metabolic process"/>
    <property type="evidence" value="ECO:0007669"/>
    <property type="project" value="UniProtKB-ARBA"/>
</dbReference>
<dbReference type="InterPro" id="IPR002641">
    <property type="entry name" value="PNPLA_dom"/>
</dbReference>
<comment type="similarity">
    <text evidence="6">Belongs to the PLPL family.</text>
</comment>
<accession>A0A9P7ZUQ5</accession>
<dbReference type="Gene3D" id="3.40.1090.10">
    <property type="entry name" value="Cytosolic phospholipase A2 catalytic domain"/>
    <property type="match status" value="1"/>
</dbReference>
<keyword evidence="4 5" id="KW-0443">Lipid metabolism</keyword>
<feature type="domain" description="PNPLA" evidence="8">
    <location>
        <begin position="229"/>
        <end position="426"/>
    </location>
</feature>
<feature type="short sequence motif" description="GXSXG" evidence="5">
    <location>
        <begin position="260"/>
        <end position="264"/>
    </location>
</feature>
<dbReference type="GO" id="GO:0016042">
    <property type="term" value="P:lipid catabolic process"/>
    <property type="evidence" value="ECO:0007669"/>
    <property type="project" value="UniProtKB-UniRule"/>
</dbReference>
<protein>
    <recommendedName>
        <fullName evidence="6">Patatin-like phospholipase domain-containing protein</fullName>
        <ecNumber evidence="6">3.1.1.-</ecNumber>
    </recommendedName>
</protein>
<evidence type="ECO:0000256" key="5">
    <source>
        <dbReference type="PROSITE-ProRule" id="PRU01161"/>
    </source>
</evidence>
<evidence type="ECO:0000256" key="7">
    <source>
        <dbReference type="SAM" id="MobiDB-lite"/>
    </source>
</evidence>
<evidence type="ECO:0000259" key="8">
    <source>
        <dbReference type="PROSITE" id="PS51635"/>
    </source>
</evidence>
<dbReference type="Pfam" id="PF11815">
    <property type="entry name" value="DUF3336"/>
    <property type="match status" value="1"/>
</dbReference>
<organism evidence="9 10">
    <name type="scientific">Emericellopsis atlantica</name>
    <dbReference type="NCBI Taxonomy" id="2614577"/>
    <lineage>
        <taxon>Eukaryota</taxon>
        <taxon>Fungi</taxon>
        <taxon>Dikarya</taxon>
        <taxon>Ascomycota</taxon>
        <taxon>Pezizomycotina</taxon>
        <taxon>Sordariomycetes</taxon>
        <taxon>Hypocreomycetidae</taxon>
        <taxon>Hypocreales</taxon>
        <taxon>Bionectriaceae</taxon>
        <taxon>Emericellopsis</taxon>
    </lineage>
</organism>
<dbReference type="GO" id="GO:0016020">
    <property type="term" value="C:membrane"/>
    <property type="evidence" value="ECO:0007669"/>
    <property type="project" value="UniProtKB-SubCell"/>
</dbReference>
<feature type="region of interest" description="Disordered" evidence="7">
    <location>
        <begin position="590"/>
        <end position="751"/>
    </location>
</feature>
<evidence type="ECO:0000313" key="10">
    <source>
        <dbReference type="Proteomes" id="UP000887229"/>
    </source>
</evidence>
<feature type="short sequence motif" description="GXGXXG" evidence="5">
    <location>
        <begin position="233"/>
        <end position="238"/>
    </location>
</feature>
<evidence type="ECO:0000313" key="9">
    <source>
        <dbReference type="EMBL" id="KAG9258431.1"/>
    </source>
</evidence>
<reference evidence="9" key="1">
    <citation type="journal article" date="2021" name="IMA Fungus">
        <title>Genomic characterization of three marine fungi, including Emericellopsis atlantica sp. nov. with signatures of a generalist lifestyle and marine biomass degradation.</title>
        <authorList>
            <person name="Hagestad O.C."/>
            <person name="Hou L."/>
            <person name="Andersen J.H."/>
            <person name="Hansen E.H."/>
            <person name="Altermark B."/>
            <person name="Li C."/>
            <person name="Kuhnert E."/>
            <person name="Cox R.J."/>
            <person name="Crous P.W."/>
            <person name="Spatafora J.W."/>
            <person name="Lail K."/>
            <person name="Amirebrahimi M."/>
            <person name="Lipzen A."/>
            <person name="Pangilinan J."/>
            <person name="Andreopoulos W."/>
            <person name="Hayes R.D."/>
            <person name="Ng V."/>
            <person name="Grigoriev I.V."/>
            <person name="Jackson S.A."/>
            <person name="Sutton T.D.S."/>
            <person name="Dobson A.D.W."/>
            <person name="Rama T."/>
        </authorList>
    </citation>
    <scope>NUCLEOTIDE SEQUENCE</scope>
    <source>
        <strain evidence="9">TS7</strain>
    </source>
</reference>
<feature type="region of interest" description="Disordered" evidence="7">
    <location>
        <begin position="20"/>
        <end position="41"/>
    </location>
</feature>